<name>A0A7H9CFQ1_9BACT</name>
<dbReference type="AlphaFoldDB" id="A0A7H9CFQ1"/>
<keyword evidence="1 3" id="KW-0489">Methyltransferase</keyword>
<sequence length="202" mass="22593">MQNKHFILITSGILKGRKISVLSSQITRSTKARVADSFFNSVRQILKNSVFIELFGGSGLMAIRAISEGANTAHAIECDKSSFEVLNENINKTNQALEQILKFQNFKILNAHFGDTFILTPKIVANNENIILYADPPFDIRQGFIKIYDACQRLLASLPKDKIKLICIEHLSAAKLPENIGEFALIKQKAFGNSTLSYYKIL</sequence>
<evidence type="ECO:0000256" key="2">
    <source>
        <dbReference type="ARBA" id="ARBA00022679"/>
    </source>
</evidence>
<dbReference type="PANTHER" id="PTHR43542">
    <property type="entry name" value="METHYLTRANSFERASE"/>
    <property type="match status" value="1"/>
</dbReference>
<dbReference type="RefSeq" id="WP_179975581.1">
    <property type="nucleotide sequence ID" value="NZ_CP049075.1"/>
</dbReference>
<keyword evidence="4" id="KW-1185">Reference proteome</keyword>
<accession>A0A7H9CFQ1</accession>
<proteinExistence type="predicted"/>
<dbReference type="PIRSF" id="PIRSF004553">
    <property type="entry name" value="CHP00095"/>
    <property type="match status" value="1"/>
</dbReference>
<keyword evidence="2 3" id="KW-0808">Transferase</keyword>
<dbReference type="PANTHER" id="PTHR43542:SF1">
    <property type="entry name" value="METHYLTRANSFERASE"/>
    <property type="match status" value="1"/>
</dbReference>
<protein>
    <submittedName>
        <fullName evidence="3">RNA methyltransferase, RsmD family</fullName>
    </submittedName>
</protein>
<dbReference type="InterPro" id="IPR004398">
    <property type="entry name" value="RNA_MeTrfase_RsmD"/>
</dbReference>
<dbReference type="EMBL" id="CP049075">
    <property type="protein sequence ID" value="QLI04963.1"/>
    <property type="molecule type" value="Genomic_DNA"/>
</dbReference>
<dbReference type="KEGG" id="cinf:CINF_0430"/>
<organism evidence="3 4">
    <name type="scientific">Candidatus Campylobacter infans</name>
    <dbReference type="NCBI Taxonomy" id="2561898"/>
    <lineage>
        <taxon>Bacteria</taxon>
        <taxon>Pseudomonadati</taxon>
        <taxon>Campylobacterota</taxon>
        <taxon>Epsilonproteobacteria</taxon>
        <taxon>Campylobacterales</taxon>
        <taxon>Campylobacteraceae</taxon>
        <taxon>Campylobacter</taxon>
    </lineage>
</organism>
<dbReference type="SUPFAM" id="SSF53335">
    <property type="entry name" value="S-adenosyl-L-methionine-dependent methyltransferases"/>
    <property type="match status" value="1"/>
</dbReference>
<dbReference type="InterPro" id="IPR029063">
    <property type="entry name" value="SAM-dependent_MTases_sf"/>
</dbReference>
<evidence type="ECO:0000313" key="3">
    <source>
        <dbReference type="EMBL" id="QLI04963.1"/>
    </source>
</evidence>
<evidence type="ECO:0000313" key="4">
    <source>
        <dbReference type="Proteomes" id="UP000509414"/>
    </source>
</evidence>
<evidence type="ECO:0000256" key="1">
    <source>
        <dbReference type="ARBA" id="ARBA00022603"/>
    </source>
</evidence>
<dbReference type="Proteomes" id="UP000509414">
    <property type="component" value="Chromosome"/>
</dbReference>
<dbReference type="Gene3D" id="3.40.50.150">
    <property type="entry name" value="Vaccinia Virus protein VP39"/>
    <property type="match status" value="1"/>
</dbReference>
<dbReference type="GO" id="GO:0008168">
    <property type="term" value="F:methyltransferase activity"/>
    <property type="evidence" value="ECO:0007669"/>
    <property type="project" value="UniProtKB-KW"/>
</dbReference>
<dbReference type="Pfam" id="PF03602">
    <property type="entry name" value="Cons_hypoth95"/>
    <property type="match status" value="1"/>
</dbReference>
<reference evidence="3 4" key="1">
    <citation type="submission" date="2020-02" db="EMBL/GenBank/DDBJ databases">
        <title>Complete genome sequence of the novel Campylobacter species Candidatus Campylobacter infans.</title>
        <authorList>
            <person name="Duim B."/>
            <person name="Zomer A."/>
            <person name="van der Graaf L."/>
            <person name="Wagenaar J."/>
        </authorList>
    </citation>
    <scope>NUCLEOTIDE SEQUENCE [LARGE SCALE GENOMIC DNA]</scope>
    <source>
        <strain evidence="3 4">19S00001</strain>
    </source>
</reference>
<dbReference type="GO" id="GO:0031167">
    <property type="term" value="P:rRNA methylation"/>
    <property type="evidence" value="ECO:0007669"/>
    <property type="project" value="InterPro"/>
</dbReference>
<gene>
    <name evidence="3" type="ORF">CINF_0430</name>
</gene>